<dbReference type="RefSeq" id="WP_152587471.1">
    <property type="nucleotide sequence ID" value="NZ_CP045423.1"/>
</dbReference>
<dbReference type="AlphaFoldDB" id="A0A5P9K2A5"/>
<dbReference type="CDD" id="cd02440">
    <property type="entry name" value="AdoMet_MTases"/>
    <property type="match status" value="1"/>
</dbReference>
<name>A0A5P9K2A5_9HYPH</name>
<sequence length="220" mass="24245">MEPGTSAPATAPPEGARLDFLLVADMVAPGSRVLDVGCGDGSLLALLRDRRGVDGRGIEISREGVNACLAKGLPVIQGDADTDLADYPDDAFDYVILSQTIQATRRPKVVLEHLLRIGRRAIVSFPNFGHWRVRLDLLLKGRMPVTDNLPYAWHDTPNIHFCTIRDFVELCREVGARMERAAALDAGGRPVRVALPWWAWNLLGEQGVFLLTRRESGPDR</sequence>
<dbReference type="Proteomes" id="UP000325614">
    <property type="component" value="Chromosome"/>
</dbReference>
<protein>
    <submittedName>
        <fullName evidence="1">Methionine biosynthesis protein MetW</fullName>
    </submittedName>
</protein>
<accession>A0A5P9K2A5</accession>
<dbReference type="SUPFAM" id="SSF53335">
    <property type="entry name" value="S-adenosyl-L-methionine-dependent methyltransferases"/>
    <property type="match status" value="1"/>
</dbReference>
<keyword evidence="2" id="KW-1185">Reference proteome</keyword>
<evidence type="ECO:0000313" key="1">
    <source>
        <dbReference type="EMBL" id="QFU17840.1"/>
    </source>
</evidence>
<dbReference type="Gene3D" id="3.40.50.150">
    <property type="entry name" value="Vaccinia Virus protein VP39"/>
    <property type="match status" value="1"/>
</dbReference>
<gene>
    <name evidence="1" type="primary">metW</name>
    <name evidence="1" type="ORF">GDR74_17340</name>
</gene>
<dbReference type="KEGG" id="mico:GDR74_17340"/>
<dbReference type="NCBIfam" id="TIGR02081">
    <property type="entry name" value="metW"/>
    <property type="match status" value="1"/>
</dbReference>
<dbReference type="InterPro" id="IPR029063">
    <property type="entry name" value="SAM-dependent_MTases_sf"/>
</dbReference>
<evidence type="ECO:0000313" key="2">
    <source>
        <dbReference type="Proteomes" id="UP000325614"/>
    </source>
</evidence>
<reference evidence="1 2" key="1">
    <citation type="submission" date="2019-10" db="EMBL/GenBank/DDBJ databases">
        <title>Isolation, Identification of Microvirga thermotolerans HR1, a novel thermophilic bacterium and Comparative Genomics of the genus Microvirga.</title>
        <authorList>
            <person name="Li J."/>
            <person name="Zhang W."/>
            <person name="Lin M."/>
            <person name="Wang J."/>
        </authorList>
    </citation>
    <scope>NUCLEOTIDE SEQUENCE [LARGE SCALE GENOMIC DNA]</scope>
    <source>
        <strain evidence="1 2">HR1</strain>
    </source>
</reference>
<organism evidence="1 2">
    <name type="scientific">Microvirga thermotolerans</name>
    <dbReference type="NCBI Taxonomy" id="2651334"/>
    <lineage>
        <taxon>Bacteria</taxon>
        <taxon>Pseudomonadati</taxon>
        <taxon>Pseudomonadota</taxon>
        <taxon>Alphaproteobacteria</taxon>
        <taxon>Hyphomicrobiales</taxon>
        <taxon>Methylobacteriaceae</taxon>
        <taxon>Microvirga</taxon>
    </lineage>
</organism>
<proteinExistence type="predicted"/>
<dbReference type="InterPro" id="IPR010743">
    <property type="entry name" value="Methionine_synth_MetW"/>
</dbReference>
<dbReference type="Pfam" id="PF07021">
    <property type="entry name" value="MetW"/>
    <property type="match status" value="1"/>
</dbReference>
<dbReference type="EMBL" id="CP045423">
    <property type="protein sequence ID" value="QFU17840.1"/>
    <property type="molecule type" value="Genomic_DNA"/>
</dbReference>